<comment type="similarity">
    <text evidence="1 7">Belongs to the thiolase-like superfamily. Thiolase family.</text>
</comment>
<feature type="active site" description="Proton acceptor" evidence="6">
    <location>
        <position position="340"/>
    </location>
</feature>
<feature type="active site" description="Proton acceptor" evidence="6">
    <location>
        <position position="370"/>
    </location>
</feature>
<feature type="domain" description="Thiolase N-terminal" evidence="8">
    <location>
        <begin position="8"/>
        <end position="252"/>
    </location>
</feature>
<dbReference type="InterPro" id="IPR020613">
    <property type="entry name" value="Thiolase_CS"/>
</dbReference>
<dbReference type="RefSeq" id="WP_353710724.1">
    <property type="nucleotide sequence ID" value="NZ_CP159279.1"/>
</dbReference>
<feature type="domain" description="Thiolase C-terminal" evidence="9">
    <location>
        <begin position="263"/>
        <end position="382"/>
    </location>
</feature>
<evidence type="ECO:0000256" key="2">
    <source>
        <dbReference type="ARBA" id="ARBA00012705"/>
    </source>
</evidence>
<protein>
    <recommendedName>
        <fullName evidence="5">Probable acetyl-CoA acetyltransferase</fullName>
        <ecNumber evidence="2">2.3.1.9</ecNumber>
    </recommendedName>
</protein>
<evidence type="ECO:0000256" key="1">
    <source>
        <dbReference type="ARBA" id="ARBA00010982"/>
    </source>
</evidence>
<dbReference type="Pfam" id="PF00108">
    <property type="entry name" value="Thiolase_N"/>
    <property type="match status" value="1"/>
</dbReference>
<keyword evidence="3 7" id="KW-0808">Transferase</keyword>
<dbReference type="SUPFAM" id="SSF53901">
    <property type="entry name" value="Thiolase-like"/>
    <property type="match status" value="2"/>
</dbReference>
<dbReference type="PIRSF" id="PIRSF000429">
    <property type="entry name" value="Ac-CoA_Ac_transf"/>
    <property type="match status" value="1"/>
</dbReference>
<dbReference type="CDD" id="cd00751">
    <property type="entry name" value="thiolase"/>
    <property type="match status" value="1"/>
</dbReference>
<sequence>MTSPRIPVLVSAARTAVGKFNGALRTASAIDLGAAAVEGALEPLNGLVPDHIFLGNVVQAGNGQNPARSAAVRGGVPPTVPATTLNNVCLASMTAASLSATLIRSGELDTALVGGFDSMSRALHGIQIRQAGVFGDRQVIDLLSKDGLWCALSDRGMGPLSDESNTELGISRADQDAFALQSHLRAARAAQDGRFKKEIVPFQGLVDDEGIRPGTTLDRLGQLKSAFSERGSITAGNASQMSDAGAAGIIMNLGLARDRGHTAMVEIVDSATIAGPDFSLHLKPAEAAKKLLKRNKLNAADIGLWEINEAFAGVVLASVRELDIGMERVNVNGGAIALGHPLGASGFRLIQTLAREMMDREVDLGVAAICGGGGQGQAILLKLM</sequence>
<dbReference type="InterPro" id="IPR020610">
    <property type="entry name" value="Thiolase_AS"/>
</dbReference>
<dbReference type="EMBL" id="CP159279">
    <property type="protein sequence ID" value="XCH10051.1"/>
    <property type="molecule type" value="Genomic_DNA"/>
</dbReference>
<accession>A0AAU8EML1</accession>
<dbReference type="EC" id="2.3.1.9" evidence="2"/>
<evidence type="ECO:0000256" key="7">
    <source>
        <dbReference type="RuleBase" id="RU003557"/>
    </source>
</evidence>
<dbReference type="PROSITE" id="PS00099">
    <property type="entry name" value="THIOLASE_3"/>
    <property type="match status" value="1"/>
</dbReference>
<evidence type="ECO:0000259" key="8">
    <source>
        <dbReference type="Pfam" id="PF00108"/>
    </source>
</evidence>
<dbReference type="PROSITE" id="PS00737">
    <property type="entry name" value="THIOLASE_2"/>
    <property type="match status" value="1"/>
</dbReference>
<name>A0AAU8EML1_9MICC</name>
<evidence type="ECO:0000256" key="5">
    <source>
        <dbReference type="ARBA" id="ARBA00040529"/>
    </source>
</evidence>
<organism evidence="10">
    <name type="scientific">Arthrobacter sp. K5</name>
    <dbReference type="NCBI Taxonomy" id="2839623"/>
    <lineage>
        <taxon>Bacteria</taxon>
        <taxon>Bacillati</taxon>
        <taxon>Actinomycetota</taxon>
        <taxon>Actinomycetes</taxon>
        <taxon>Micrococcales</taxon>
        <taxon>Micrococcaceae</taxon>
        <taxon>Arthrobacter</taxon>
    </lineage>
</organism>
<proteinExistence type="inferred from homology"/>
<dbReference type="Gene3D" id="3.40.47.10">
    <property type="match status" value="1"/>
</dbReference>
<evidence type="ECO:0000256" key="6">
    <source>
        <dbReference type="PIRSR" id="PIRSR000429-1"/>
    </source>
</evidence>
<dbReference type="InterPro" id="IPR016039">
    <property type="entry name" value="Thiolase-like"/>
</dbReference>
<dbReference type="Pfam" id="PF02803">
    <property type="entry name" value="Thiolase_C"/>
    <property type="match status" value="1"/>
</dbReference>
<dbReference type="InterPro" id="IPR002155">
    <property type="entry name" value="Thiolase"/>
</dbReference>
<dbReference type="InterPro" id="IPR020616">
    <property type="entry name" value="Thiolase_N"/>
</dbReference>
<feature type="active site" description="Acyl-thioester intermediate" evidence="6">
    <location>
        <position position="89"/>
    </location>
</feature>
<evidence type="ECO:0000313" key="10">
    <source>
        <dbReference type="EMBL" id="XCH10051.1"/>
    </source>
</evidence>
<gene>
    <name evidence="10" type="ORF">ABRP34_14520</name>
</gene>
<dbReference type="NCBIfam" id="TIGR01930">
    <property type="entry name" value="AcCoA-C-Actrans"/>
    <property type="match status" value="1"/>
</dbReference>
<evidence type="ECO:0000256" key="4">
    <source>
        <dbReference type="ARBA" id="ARBA00023315"/>
    </source>
</evidence>
<evidence type="ECO:0000256" key="3">
    <source>
        <dbReference type="ARBA" id="ARBA00022679"/>
    </source>
</evidence>
<dbReference type="PANTHER" id="PTHR18919">
    <property type="entry name" value="ACETYL-COA C-ACYLTRANSFERASE"/>
    <property type="match status" value="1"/>
</dbReference>
<reference evidence="10" key="1">
    <citation type="submission" date="2024-06" db="EMBL/GenBank/DDBJ databases">
        <title>Biodegradation of dimethachlon by Arthrobacter sp. K5: mechanistic insights and ecological implications.</title>
        <authorList>
            <person name="Hu S."/>
            <person name="Lu P."/>
        </authorList>
    </citation>
    <scope>NUCLEOTIDE SEQUENCE</scope>
    <source>
        <strain evidence="10">K5</strain>
    </source>
</reference>
<dbReference type="GO" id="GO:0003985">
    <property type="term" value="F:acetyl-CoA C-acetyltransferase activity"/>
    <property type="evidence" value="ECO:0007669"/>
    <property type="project" value="UniProtKB-EC"/>
</dbReference>
<keyword evidence="4 7" id="KW-0012">Acyltransferase</keyword>
<dbReference type="PANTHER" id="PTHR18919:SF107">
    <property type="entry name" value="ACETYL-COA ACETYLTRANSFERASE, CYTOSOLIC"/>
    <property type="match status" value="1"/>
</dbReference>
<evidence type="ECO:0000259" key="9">
    <source>
        <dbReference type="Pfam" id="PF02803"/>
    </source>
</evidence>
<dbReference type="AlphaFoldDB" id="A0AAU8EML1"/>
<dbReference type="InterPro" id="IPR020617">
    <property type="entry name" value="Thiolase_C"/>
</dbReference>